<dbReference type="CDD" id="cd00207">
    <property type="entry name" value="fer2"/>
    <property type="match status" value="1"/>
</dbReference>
<evidence type="ECO:0000313" key="3">
    <source>
        <dbReference type="EMBL" id="MZR29640.1"/>
    </source>
</evidence>
<dbReference type="GO" id="GO:0051537">
    <property type="term" value="F:2 iron, 2 sulfur cluster binding"/>
    <property type="evidence" value="ECO:0007669"/>
    <property type="project" value="InterPro"/>
</dbReference>
<dbReference type="Gene3D" id="3.40.50.80">
    <property type="entry name" value="Nucleotide-binding domain of ferredoxin-NADP reductase (FNR) module"/>
    <property type="match status" value="1"/>
</dbReference>
<dbReference type="SUPFAM" id="SSF63380">
    <property type="entry name" value="Riboflavin synthase domain-like"/>
    <property type="match status" value="1"/>
</dbReference>
<dbReference type="PROSITE" id="PS00197">
    <property type="entry name" value="2FE2S_FER_1"/>
    <property type="match status" value="1"/>
</dbReference>
<dbReference type="InterPro" id="IPR001041">
    <property type="entry name" value="2Fe-2S_ferredoxin-type"/>
</dbReference>
<gene>
    <name evidence="3" type="ORF">GQE98_03230</name>
</gene>
<dbReference type="PANTHER" id="PTHR47354:SF5">
    <property type="entry name" value="PROTEIN RFBI"/>
    <property type="match status" value="1"/>
</dbReference>
<dbReference type="InterPro" id="IPR017927">
    <property type="entry name" value="FAD-bd_FR_type"/>
</dbReference>
<dbReference type="Gene3D" id="2.40.30.10">
    <property type="entry name" value="Translation factors"/>
    <property type="match status" value="1"/>
</dbReference>
<keyword evidence="4" id="KW-1185">Reference proteome</keyword>
<name>A0A6L8W5I6_9PROT</name>
<proteinExistence type="predicted"/>
<feature type="domain" description="2Fe-2S ferredoxin-type" evidence="1">
    <location>
        <begin position="13"/>
        <end position="103"/>
    </location>
</feature>
<dbReference type="Gene3D" id="3.10.20.30">
    <property type="match status" value="1"/>
</dbReference>
<dbReference type="EMBL" id="WTUW01000001">
    <property type="protein sequence ID" value="MZR29640.1"/>
    <property type="molecule type" value="Genomic_DNA"/>
</dbReference>
<reference evidence="3 4" key="1">
    <citation type="submission" date="2019-12" db="EMBL/GenBank/DDBJ databases">
        <title>Snethiella sp. nov. sp. isolated from sea sand.</title>
        <authorList>
            <person name="Kim J."/>
            <person name="Jeong S.E."/>
            <person name="Jung H.S."/>
            <person name="Jeon C.O."/>
        </authorList>
    </citation>
    <scope>NUCLEOTIDE SEQUENCE [LARGE SCALE GENOMIC DNA]</scope>
    <source>
        <strain evidence="3 4">DP05</strain>
    </source>
</reference>
<dbReference type="Proteomes" id="UP000476030">
    <property type="component" value="Unassembled WGS sequence"/>
</dbReference>
<dbReference type="Pfam" id="PF00175">
    <property type="entry name" value="NAD_binding_1"/>
    <property type="match status" value="1"/>
</dbReference>
<evidence type="ECO:0000259" key="1">
    <source>
        <dbReference type="PROSITE" id="PS51085"/>
    </source>
</evidence>
<dbReference type="Pfam" id="PF00111">
    <property type="entry name" value="Fer2"/>
    <property type="match status" value="1"/>
</dbReference>
<dbReference type="InterPro" id="IPR017938">
    <property type="entry name" value="Riboflavin_synthase-like_b-brl"/>
</dbReference>
<dbReference type="InterPro" id="IPR008333">
    <property type="entry name" value="Cbr1-like_FAD-bd_dom"/>
</dbReference>
<dbReference type="InterPro" id="IPR050415">
    <property type="entry name" value="MRET"/>
</dbReference>
<dbReference type="SUPFAM" id="SSF52343">
    <property type="entry name" value="Ferredoxin reductase-like, C-terminal NADP-linked domain"/>
    <property type="match status" value="1"/>
</dbReference>
<dbReference type="SUPFAM" id="SSF54292">
    <property type="entry name" value="2Fe-2S ferredoxin-like"/>
    <property type="match status" value="1"/>
</dbReference>
<dbReference type="InterPro" id="IPR006058">
    <property type="entry name" value="2Fe2S_fd_BS"/>
</dbReference>
<dbReference type="PROSITE" id="PS51085">
    <property type="entry name" value="2FE2S_FER_2"/>
    <property type="match status" value="1"/>
</dbReference>
<comment type="caution">
    <text evidence="3">The sequence shown here is derived from an EMBL/GenBank/DDBJ whole genome shotgun (WGS) entry which is preliminary data.</text>
</comment>
<organism evidence="3 4">
    <name type="scientific">Sneathiella litorea</name>
    <dbReference type="NCBI Taxonomy" id="2606216"/>
    <lineage>
        <taxon>Bacteria</taxon>
        <taxon>Pseudomonadati</taxon>
        <taxon>Pseudomonadota</taxon>
        <taxon>Alphaproteobacteria</taxon>
        <taxon>Sneathiellales</taxon>
        <taxon>Sneathiellaceae</taxon>
        <taxon>Sneathiella</taxon>
    </lineage>
</organism>
<dbReference type="InterPro" id="IPR036010">
    <property type="entry name" value="2Fe-2S_ferredoxin-like_sf"/>
</dbReference>
<protein>
    <submittedName>
        <fullName evidence="3">2Fe-2S iron-sulfur cluster binding domain-containing protein</fullName>
    </submittedName>
</protein>
<dbReference type="GO" id="GO:0016491">
    <property type="term" value="F:oxidoreductase activity"/>
    <property type="evidence" value="ECO:0007669"/>
    <property type="project" value="InterPro"/>
</dbReference>
<dbReference type="InterPro" id="IPR039261">
    <property type="entry name" value="FNR_nucleotide-bd"/>
</dbReference>
<dbReference type="PRINTS" id="PR00410">
    <property type="entry name" value="PHEHYDRXLASE"/>
</dbReference>
<dbReference type="Pfam" id="PF00970">
    <property type="entry name" value="FAD_binding_6"/>
    <property type="match status" value="1"/>
</dbReference>
<dbReference type="PANTHER" id="PTHR47354">
    <property type="entry name" value="NADH OXIDOREDUCTASE HCR"/>
    <property type="match status" value="1"/>
</dbReference>
<dbReference type="InterPro" id="IPR001433">
    <property type="entry name" value="OxRdtase_FAD/NAD-bd"/>
</dbReference>
<evidence type="ECO:0000259" key="2">
    <source>
        <dbReference type="PROSITE" id="PS51384"/>
    </source>
</evidence>
<sequence>MQELKAVTKGDTFRVSIANSDLSFETNSKDTILGSLLRSGIGAPYECNSGGCGSCKFKLIEGSIREDYETCPGLRPSDRRKNKHLACTCRAESDCVIELQLDSSYAPKIRPSIKALKFISRTPLTHDLWTFRFQSEEPANFLSGQYSRMHIPGVSGARSYSMSNTPNDAGIWEFQIKRVPSGKATAVLFESNLAELSITIDAPYSVAHLDANSPRSIICIAGGSGLAPMVSILRGVAELQDRADQPILYYGARSQRDVVDPDYFLSVPGFDPGTQYIPIVSEPSADCVGPSGFVHEYLAQALPDDCSQMDFYIAGPPPMVEAVRRHLILDRKIPVDQLHYDRFF</sequence>
<feature type="domain" description="FAD-binding FR-type" evidence="2">
    <location>
        <begin position="111"/>
        <end position="210"/>
    </location>
</feature>
<dbReference type="InterPro" id="IPR012675">
    <property type="entry name" value="Beta-grasp_dom_sf"/>
</dbReference>
<dbReference type="PROSITE" id="PS51384">
    <property type="entry name" value="FAD_FR"/>
    <property type="match status" value="1"/>
</dbReference>
<dbReference type="CDD" id="cd06190">
    <property type="entry name" value="T4MO_e_transfer_like"/>
    <property type="match status" value="1"/>
</dbReference>
<dbReference type="RefSeq" id="WP_161314094.1">
    <property type="nucleotide sequence ID" value="NZ_WTUW01000001.1"/>
</dbReference>
<dbReference type="AlphaFoldDB" id="A0A6L8W5I6"/>
<accession>A0A6L8W5I6</accession>
<evidence type="ECO:0000313" key="4">
    <source>
        <dbReference type="Proteomes" id="UP000476030"/>
    </source>
</evidence>